<dbReference type="PANTHER" id="PTHR11647">
    <property type="entry name" value="HYDRANTOINASE/DIHYDROPYRIMIDINASE FAMILY MEMBER"/>
    <property type="match status" value="1"/>
</dbReference>
<dbReference type="Proteomes" id="UP000282971">
    <property type="component" value="Unassembled WGS sequence"/>
</dbReference>
<dbReference type="Gene3D" id="3.20.20.140">
    <property type="entry name" value="Metal-dependent hydrolases"/>
    <property type="match status" value="2"/>
</dbReference>
<dbReference type="SUPFAM" id="SSF51338">
    <property type="entry name" value="Composite domain of metallo-dependent hydrolases"/>
    <property type="match status" value="2"/>
</dbReference>
<evidence type="ECO:0000259" key="1">
    <source>
        <dbReference type="Pfam" id="PF07969"/>
    </source>
</evidence>
<dbReference type="PANTHER" id="PTHR11647:SF1">
    <property type="entry name" value="COLLAPSIN RESPONSE MEDIATOR PROTEIN"/>
    <property type="match status" value="1"/>
</dbReference>
<evidence type="ECO:0000313" key="2">
    <source>
        <dbReference type="EMBL" id="RVT90461.1"/>
    </source>
</evidence>
<dbReference type="InterPro" id="IPR050378">
    <property type="entry name" value="Metallo-dep_Hydrolases_sf"/>
</dbReference>
<sequence length="573" mass="62532">MYDLVILNGTVIDGSGLSRQRADLAIHDGRIVGIGRFGTSEGRRVIDADGHVVAPGIVDPHTHYDPQLTFEPYATSSCFHGVTSVVAGNCGFAMAPTRASDRAYIGSIFTRVEEIGAKTIAAIDWDFETFPDFLAARTNRLGVNAGFYIGHSNIRRWVMGSACTEREATEAEIEAMCALVRDAMAAGAAGISSSHSPTDLDMEDRPVPSRLSSRAELLALAGELGRANRGTFAYLPLSAIGGLTKADGELLIDLSLESRRPIIIQGLGARSKIEAPTATWPESRKYLDHCRDRGAAVYSLLISRPFNRPFTLSGTTSLYEGVPAFHRLFRTADIADRIAMLRDPAYRDEIRYAVENPNRDPAMGSNTPPPAFSLVSVSQSADARAMGRRLDDLAVERGRAPMDVMVDLALSDHLATEFVWNTETDEWRDGTLLASRHPQMIIGTSDGGAHLGRDDNAEFSSYFFQKWVREWGKWTLEEAIRELTMFPARLLGFRDRGLIAEGYAADLMIFDPETIGPDRKAITDDFPGGDPRWSSRPKGIKATIVNGVPIVLDGELVADCGLPGQILRPGLPH</sequence>
<accession>A0A437LYH5</accession>
<organism evidence="2 3">
    <name type="scientific">Sphingomonas crocodyli</name>
    <dbReference type="NCBI Taxonomy" id="1979270"/>
    <lineage>
        <taxon>Bacteria</taxon>
        <taxon>Pseudomonadati</taxon>
        <taxon>Pseudomonadota</taxon>
        <taxon>Alphaproteobacteria</taxon>
        <taxon>Sphingomonadales</taxon>
        <taxon>Sphingomonadaceae</taxon>
        <taxon>Sphingomonas</taxon>
    </lineage>
</organism>
<dbReference type="GO" id="GO:0005829">
    <property type="term" value="C:cytosol"/>
    <property type="evidence" value="ECO:0007669"/>
    <property type="project" value="TreeGrafter"/>
</dbReference>
<keyword evidence="2" id="KW-0378">Hydrolase</keyword>
<keyword evidence="3" id="KW-1185">Reference proteome</keyword>
<protein>
    <submittedName>
        <fullName evidence="2">Amidohydrolase</fullName>
    </submittedName>
</protein>
<gene>
    <name evidence="2" type="ORF">EOD43_19610</name>
</gene>
<proteinExistence type="predicted"/>
<comment type="caution">
    <text evidence="2">The sequence shown here is derived from an EMBL/GenBank/DDBJ whole genome shotgun (WGS) entry which is preliminary data.</text>
</comment>
<dbReference type="EMBL" id="SACN01000003">
    <property type="protein sequence ID" value="RVT90461.1"/>
    <property type="molecule type" value="Genomic_DNA"/>
</dbReference>
<dbReference type="InterPro" id="IPR013108">
    <property type="entry name" value="Amidohydro_3"/>
</dbReference>
<dbReference type="SUPFAM" id="SSF51556">
    <property type="entry name" value="Metallo-dependent hydrolases"/>
    <property type="match status" value="1"/>
</dbReference>
<dbReference type="AlphaFoldDB" id="A0A437LYH5"/>
<dbReference type="Gene3D" id="2.30.40.10">
    <property type="entry name" value="Urease, subunit C, domain 1"/>
    <property type="match status" value="1"/>
</dbReference>
<name>A0A437LYH5_9SPHN</name>
<dbReference type="OrthoDB" id="9766983at2"/>
<dbReference type="RefSeq" id="WP_127745720.1">
    <property type="nucleotide sequence ID" value="NZ_SACN01000003.1"/>
</dbReference>
<dbReference type="InterPro" id="IPR011059">
    <property type="entry name" value="Metal-dep_hydrolase_composite"/>
</dbReference>
<dbReference type="Pfam" id="PF07969">
    <property type="entry name" value="Amidohydro_3"/>
    <property type="match status" value="1"/>
</dbReference>
<evidence type="ECO:0000313" key="3">
    <source>
        <dbReference type="Proteomes" id="UP000282971"/>
    </source>
</evidence>
<dbReference type="InterPro" id="IPR032466">
    <property type="entry name" value="Metal_Hydrolase"/>
</dbReference>
<reference evidence="2 3" key="1">
    <citation type="submission" date="2019-01" db="EMBL/GenBank/DDBJ databases">
        <authorList>
            <person name="Chen W.-M."/>
        </authorList>
    </citation>
    <scope>NUCLEOTIDE SEQUENCE [LARGE SCALE GENOMIC DNA]</scope>
    <source>
        <strain evidence="2 3">CCP-7</strain>
    </source>
</reference>
<dbReference type="GO" id="GO:0016812">
    <property type="term" value="F:hydrolase activity, acting on carbon-nitrogen (but not peptide) bonds, in cyclic amides"/>
    <property type="evidence" value="ECO:0007669"/>
    <property type="project" value="TreeGrafter"/>
</dbReference>
<feature type="domain" description="Amidohydrolase 3" evidence="1">
    <location>
        <begin position="44"/>
        <end position="550"/>
    </location>
</feature>